<accession>A0A423GJN0</accession>
<dbReference type="CDD" id="cd06988">
    <property type="entry name" value="cupin_DddK"/>
    <property type="match status" value="1"/>
</dbReference>
<dbReference type="AlphaFoldDB" id="A0A423GJN0"/>
<evidence type="ECO:0000313" key="3">
    <source>
        <dbReference type="Proteomes" id="UP000284684"/>
    </source>
</evidence>
<dbReference type="Gene3D" id="2.60.120.10">
    <property type="entry name" value="Jelly Rolls"/>
    <property type="match status" value="1"/>
</dbReference>
<evidence type="ECO:0000259" key="1">
    <source>
        <dbReference type="Pfam" id="PF07883"/>
    </source>
</evidence>
<name>A0A423GJN0_9PSED</name>
<gene>
    <name evidence="2" type="ORF">BK658_26755</name>
</gene>
<proteinExistence type="predicted"/>
<feature type="domain" description="Cupin type-2" evidence="1">
    <location>
        <begin position="10"/>
        <end position="80"/>
    </location>
</feature>
<dbReference type="Proteomes" id="UP000284684">
    <property type="component" value="Unassembled WGS sequence"/>
</dbReference>
<evidence type="ECO:0000313" key="2">
    <source>
        <dbReference type="EMBL" id="ROM90342.1"/>
    </source>
</evidence>
<organism evidence="2 3">
    <name type="scientific">Pseudomonas brassicacearum</name>
    <dbReference type="NCBI Taxonomy" id="930166"/>
    <lineage>
        <taxon>Bacteria</taxon>
        <taxon>Pseudomonadati</taxon>
        <taxon>Pseudomonadota</taxon>
        <taxon>Gammaproteobacteria</taxon>
        <taxon>Pseudomonadales</taxon>
        <taxon>Pseudomonadaceae</taxon>
        <taxon>Pseudomonas</taxon>
    </lineage>
</organism>
<dbReference type="SUPFAM" id="SSF51182">
    <property type="entry name" value="RmlC-like cupins"/>
    <property type="match status" value="1"/>
</dbReference>
<dbReference type="Pfam" id="PF07883">
    <property type="entry name" value="Cupin_2"/>
    <property type="match status" value="1"/>
</dbReference>
<dbReference type="EMBL" id="MOBI01000033">
    <property type="protein sequence ID" value="ROM90342.1"/>
    <property type="molecule type" value="Genomic_DNA"/>
</dbReference>
<protein>
    <recommendedName>
        <fullName evidence="1">Cupin type-2 domain-containing protein</fullName>
    </recommendedName>
</protein>
<dbReference type="InterPro" id="IPR011051">
    <property type="entry name" value="RmlC_Cupin_sf"/>
</dbReference>
<dbReference type="InterPro" id="IPR014710">
    <property type="entry name" value="RmlC-like_jellyroll"/>
</dbReference>
<reference evidence="2 3" key="1">
    <citation type="submission" date="2016-10" db="EMBL/GenBank/DDBJ databases">
        <title>Comparative genome analysis of multiple Pseudomonas spp. focuses on biocontrol and plant growth promoting traits.</title>
        <authorList>
            <person name="Tao X.-Y."/>
            <person name="Taylor C.G."/>
        </authorList>
    </citation>
    <scope>NUCLEOTIDE SEQUENCE [LARGE SCALE GENOMIC DNA]</scope>
    <source>
        <strain evidence="2 3">37D10</strain>
    </source>
</reference>
<dbReference type="InterPro" id="IPR013096">
    <property type="entry name" value="Cupin_2"/>
</dbReference>
<comment type="caution">
    <text evidence="2">The sequence shown here is derived from an EMBL/GenBank/DDBJ whole genome shotgun (WGS) entry which is preliminary data.</text>
</comment>
<sequence>MNAPFGSAYCIVAPHSSSLDHVNQPADEDELFIGIEGKAVVIIGDDEFEVTKGDQVFIPQGLRHFVRNDSDNPFHFYTIWWNDGGVELFSAARKSPEIHD</sequence>